<dbReference type="InterPro" id="IPR008928">
    <property type="entry name" value="6-hairpin_glycosidase_sf"/>
</dbReference>
<dbReference type="InterPro" id="IPR012341">
    <property type="entry name" value="6hp_glycosidase-like_sf"/>
</dbReference>
<dbReference type="Pfam" id="PF00723">
    <property type="entry name" value="Glyco_hydro_15"/>
    <property type="match status" value="1"/>
</dbReference>
<dbReference type="InterPro" id="IPR011613">
    <property type="entry name" value="GH15-like"/>
</dbReference>
<organism evidence="4 5">
    <name type="scientific">Pseudarthrobacter scleromae</name>
    <dbReference type="NCBI Taxonomy" id="158897"/>
    <lineage>
        <taxon>Bacteria</taxon>
        <taxon>Bacillati</taxon>
        <taxon>Actinomycetota</taxon>
        <taxon>Actinomycetes</taxon>
        <taxon>Micrococcales</taxon>
        <taxon>Micrococcaceae</taxon>
        <taxon>Pseudarthrobacter</taxon>
    </lineage>
</organism>
<dbReference type="Proteomes" id="UP000658754">
    <property type="component" value="Unassembled WGS sequence"/>
</dbReference>
<sequence length="641" mass="71088">MWTAMTAGYIESCPSPRGGLWQGKDMARIEDYAVVGDLQTGALISKEGSIDWLCLPRFDSPACFNSLLDTPESGRWLLAPEGGGPCTRRSYRDGTLVLETEWETPEGTVRVIDFMPPRDSVADIVRIVVGVSGSVRMHSELVLRFDYGHIIPWVRKDSLGVHAIAGPDAVYLVTPAPLHGENMHTISDFTVSAGERVPFVLTWAPSHVGRPHSVDAEEVLGTTSAFWRGWASQCTVKGKYQDAVVRSLVTLKALTYAPTGGIVAAVTTSLPEQLGGPRNWDYRYCWLRDATMTLQALMAAGYTADAAAWRDWLLRAVAGDPADLQIMYGIHGERRLPEMELPWLKGYENSSPVRIGNGAAEQLQLDVWGEVLDCLALTRNSLLTHPDESWDVQLSLMEHLEKIWDQPDNGLWEMRGPRRHFTHSKVMAWVAADRMVKGVRESGLPGPADRWERLRDTIHRDVMANGFDAVRNTFVQAYGRPELDASLLLIPRVGFLPPDDPRVIGTIDAIQRELTEDGFVLRYRPEESDDGLPGDEGVFLACSFWLVEALLGAGRHEESRALFERLLELRNDVGLLSEEWAVKAGRQLGNTPQAFSHFALVTSALELHQDTVRRSDTPIPPETAGRAEAARQGVTSPSQNR</sequence>
<feature type="domain" description="Trehalase-like N-terminal" evidence="3">
    <location>
        <begin position="22"/>
        <end position="175"/>
    </location>
</feature>
<evidence type="ECO:0000259" key="2">
    <source>
        <dbReference type="Pfam" id="PF00723"/>
    </source>
</evidence>
<dbReference type="Gene3D" id="1.50.10.10">
    <property type="match status" value="1"/>
</dbReference>
<name>A0ABQ2CJ44_9MICC</name>
<evidence type="ECO:0000256" key="1">
    <source>
        <dbReference type="SAM" id="MobiDB-lite"/>
    </source>
</evidence>
<dbReference type="SUPFAM" id="SSF48208">
    <property type="entry name" value="Six-hairpin glycosidases"/>
    <property type="match status" value="1"/>
</dbReference>
<evidence type="ECO:0000313" key="5">
    <source>
        <dbReference type="Proteomes" id="UP000658754"/>
    </source>
</evidence>
<proteinExistence type="predicted"/>
<feature type="region of interest" description="Disordered" evidence="1">
    <location>
        <begin position="611"/>
        <end position="641"/>
    </location>
</feature>
<dbReference type="PANTHER" id="PTHR31616:SF0">
    <property type="entry name" value="GLUCAN 1,4-ALPHA-GLUCOSIDASE"/>
    <property type="match status" value="1"/>
</dbReference>
<accession>A0ABQ2CJ44</accession>
<dbReference type="EMBL" id="BMKV01000005">
    <property type="protein sequence ID" value="GGI91766.1"/>
    <property type="molecule type" value="Genomic_DNA"/>
</dbReference>
<feature type="domain" description="GH15-like" evidence="2">
    <location>
        <begin position="238"/>
        <end position="604"/>
    </location>
</feature>
<dbReference type="PANTHER" id="PTHR31616">
    <property type="entry name" value="TREHALASE"/>
    <property type="match status" value="1"/>
</dbReference>
<protein>
    <submittedName>
        <fullName evidence="4">Glucoamylase</fullName>
    </submittedName>
</protein>
<gene>
    <name evidence="4" type="ORF">GCM10007175_31530</name>
</gene>
<dbReference type="InterPro" id="IPR045582">
    <property type="entry name" value="Trehalase-like_N"/>
</dbReference>
<dbReference type="Pfam" id="PF19291">
    <property type="entry name" value="TREH_N"/>
    <property type="match status" value="1"/>
</dbReference>
<evidence type="ECO:0000313" key="4">
    <source>
        <dbReference type="EMBL" id="GGI91766.1"/>
    </source>
</evidence>
<reference evidence="5" key="1">
    <citation type="journal article" date="2019" name="Int. J. Syst. Evol. Microbiol.">
        <title>The Global Catalogue of Microorganisms (GCM) 10K type strain sequencing project: providing services to taxonomists for standard genome sequencing and annotation.</title>
        <authorList>
            <consortium name="The Broad Institute Genomics Platform"/>
            <consortium name="The Broad Institute Genome Sequencing Center for Infectious Disease"/>
            <person name="Wu L."/>
            <person name="Ma J."/>
        </authorList>
    </citation>
    <scope>NUCLEOTIDE SEQUENCE [LARGE SCALE GENOMIC DNA]</scope>
    <source>
        <strain evidence="5">CGMCC 1.3601</strain>
    </source>
</reference>
<keyword evidence="5" id="KW-1185">Reference proteome</keyword>
<comment type="caution">
    <text evidence="4">The sequence shown here is derived from an EMBL/GenBank/DDBJ whole genome shotgun (WGS) entry which is preliminary data.</text>
</comment>
<evidence type="ECO:0000259" key="3">
    <source>
        <dbReference type="Pfam" id="PF19291"/>
    </source>
</evidence>